<gene>
    <name evidence="1" type="ORF">L195_g047606</name>
</gene>
<comment type="caution">
    <text evidence="1">The sequence shown here is derived from an EMBL/GenBank/DDBJ whole genome shotgun (WGS) entry which is preliminary data.</text>
</comment>
<dbReference type="EMBL" id="ASHM01066384">
    <property type="protein sequence ID" value="PNX91475.1"/>
    <property type="molecule type" value="Genomic_DNA"/>
</dbReference>
<dbReference type="Proteomes" id="UP000236291">
    <property type="component" value="Unassembled WGS sequence"/>
</dbReference>
<reference evidence="1 2" key="2">
    <citation type="journal article" date="2017" name="Front. Plant Sci.">
        <title>Gene Classification and Mining of Molecular Markers Useful in Red Clover (Trifolium pratense) Breeding.</title>
        <authorList>
            <person name="Istvanek J."/>
            <person name="Dluhosova J."/>
            <person name="Dluhos P."/>
            <person name="Patkova L."/>
            <person name="Nedelnik J."/>
            <person name="Repkova J."/>
        </authorList>
    </citation>
    <scope>NUCLEOTIDE SEQUENCE [LARGE SCALE GENOMIC DNA]</scope>
    <source>
        <strain evidence="2">cv. Tatra</strain>
        <tissue evidence="1">Young leaves</tissue>
    </source>
</reference>
<accession>A0A2K3ML30</accession>
<proteinExistence type="predicted"/>
<evidence type="ECO:0000313" key="2">
    <source>
        <dbReference type="Proteomes" id="UP000236291"/>
    </source>
</evidence>
<organism evidence="1 2">
    <name type="scientific">Trifolium pratense</name>
    <name type="common">Red clover</name>
    <dbReference type="NCBI Taxonomy" id="57577"/>
    <lineage>
        <taxon>Eukaryota</taxon>
        <taxon>Viridiplantae</taxon>
        <taxon>Streptophyta</taxon>
        <taxon>Embryophyta</taxon>
        <taxon>Tracheophyta</taxon>
        <taxon>Spermatophyta</taxon>
        <taxon>Magnoliopsida</taxon>
        <taxon>eudicotyledons</taxon>
        <taxon>Gunneridae</taxon>
        <taxon>Pentapetalae</taxon>
        <taxon>rosids</taxon>
        <taxon>fabids</taxon>
        <taxon>Fabales</taxon>
        <taxon>Fabaceae</taxon>
        <taxon>Papilionoideae</taxon>
        <taxon>50 kb inversion clade</taxon>
        <taxon>NPAAA clade</taxon>
        <taxon>Hologalegina</taxon>
        <taxon>IRL clade</taxon>
        <taxon>Trifolieae</taxon>
        <taxon>Trifolium</taxon>
    </lineage>
</organism>
<protein>
    <submittedName>
        <fullName evidence="1">Uncharacterized protein</fullName>
    </submittedName>
</protein>
<name>A0A2K3ML30_TRIPR</name>
<sequence length="63" mass="6819">MLRDWRAVCVIASTSSLAAHAEGAKNLAKTDGWAALWLLSALKWVHELNLGPIDFEVGLKESG</sequence>
<evidence type="ECO:0000313" key="1">
    <source>
        <dbReference type="EMBL" id="PNX91475.1"/>
    </source>
</evidence>
<dbReference type="AlphaFoldDB" id="A0A2K3ML30"/>
<reference evidence="1 2" key="1">
    <citation type="journal article" date="2014" name="Am. J. Bot.">
        <title>Genome assembly and annotation for red clover (Trifolium pratense; Fabaceae).</title>
        <authorList>
            <person name="Istvanek J."/>
            <person name="Jaros M."/>
            <person name="Krenek A."/>
            <person name="Repkova J."/>
        </authorList>
    </citation>
    <scope>NUCLEOTIDE SEQUENCE [LARGE SCALE GENOMIC DNA]</scope>
    <source>
        <strain evidence="2">cv. Tatra</strain>
        <tissue evidence="1">Young leaves</tissue>
    </source>
</reference>